<dbReference type="CDD" id="cd00761">
    <property type="entry name" value="Glyco_tranf_GTA_type"/>
    <property type="match status" value="1"/>
</dbReference>
<dbReference type="Gene3D" id="3.90.550.10">
    <property type="entry name" value="Spore Coat Polysaccharide Biosynthesis Protein SpsA, Chain A"/>
    <property type="match status" value="1"/>
</dbReference>
<dbReference type="Proteomes" id="UP000286220">
    <property type="component" value="Unassembled WGS sequence"/>
</dbReference>
<evidence type="ECO:0000259" key="1">
    <source>
        <dbReference type="Pfam" id="PF00535"/>
    </source>
</evidence>
<sequence>MRITVLTPTYNRGGSIQKLYTSLDNQSIKDFEWLIVDDGSLDDTAQVVRKVQKSADFRIRYIYKENGGKHTALNEGIKNIESDLTFIVDSDDWLKPNAIETVLRYYGKFWDRNGLCGYSFLRVFPDGKINGKEFEPNEWVASYIEARINSDDTMADKAEVFYTHCLKEFPFPEYSGEKFLGEDIVWIRMARKYNMIHINEAIYVGDYQSDGLTKNKRANNIKSPVGCMHRAEEFMKKDINPKYRIKGGLQYIIYGLCADYTITELLRNSKNKLLTFVCIVPGKVLKARWSRKL</sequence>
<dbReference type="GO" id="GO:0016758">
    <property type="term" value="F:hexosyltransferase activity"/>
    <property type="evidence" value="ECO:0007669"/>
    <property type="project" value="UniProtKB-ARBA"/>
</dbReference>
<dbReference type="PANTHER" id="PTHR22916">
    <property type="entry name" value="GLYCOSYLTRANSFERASE"/>
    <property type="match status" value="1"/>
</dbReference>
<dbReference type="EMBL" id="QSFZ01000002">
    <property type="protein sequence ID" value="RHA93867.1"/>
    <property type="molecule type" value="Genomic_DNA"/>
</dbReference>
<dbReference type="Pfam" id="PF00535">
    <property type="entry name" value="Glycos_transf_2"/>
    <property type="match status" value="1"/>
</dbReference>
<reference evidence="2 3" key="1">
    <citation type="submission" date="2018-08" db="EMBL/GenBank/DDBJ databases">
        <title>A genome reference for cultivated species of the human gut microbiota.</title>
        <authorList>
            <person name="Zou Y."/>
            <person name="Xue W."/>
            <person name="Luo G."/>
        </authorList>
    </citation>
    <scope>NUCLEOTIDE SEQUENCE [LARGE SCALE GENOMIC DNA]</scope>
    <source>
        <strain evidence="2 3">AM42-17AT</strain>
    </source>
</reference>
<dbReference type="SUPFAM" id="SSF53448">
    <property type="entry name" value="Nucleotide-diphospho-sugar transferases"/>
    <property type="match status" value="1"/>
</dbReference>
<keyword evidence="2" id="KW-0808">Transferase</keyword>
<dbReference type="InterPro" id="IPR001173">
    <property type="entry name" value="Glyco_trans_2-like"/>
</dbReference>
<evidence type="ECO:0000313" key="3">
    <source>
        <dbReference type="Proteomes" id="UP000286220"/>
    </source>
</evidence>
<name>A0A413U7F6_9FIRM</name>
<protein>
    <submittedName>
        <fullName evidence="2">Glycosyltransferase family 2 protein</fullName>
    </submittedName>
</protein>
<organism evidence="2 3">
    <name type="scientific">Agathobacter rectalis</name>
    <dbReference type="NCBI Taxonomy" id="39491"/>
    <lineage>
        <taxon>Bacteria</taxon>
        <taxon>Bacillati</taxon>
        <taxon>Bacillota</taxon>
        <taxon>Clostridia</taxon>
        <taxon>Lachnospirales</taxon>
        <taxon>Lachnospiraceae</taxon>
        <taxon>Agathobacter</taxon>
    </lineage>
</organism>
<dbReference type="InterPro" id="IPR029044">
    <property type="entry name" value="Nucleotide-diphossugar_trans"/>
</dbReference>
<evidence type="ECO:0000313" key="2">
    <source>
        <dbReference type="EMBL" id="RHA93867.1"/>
    </source>
</evidence>
<comment type="caution">
    <text evidence="2">The sequence shown here is derived from an EMBL/GenBank/DDBJ whole genome shotgun (WGS) entry which is preliminary data.</text>
</comment>
<accession>A0A413U7F6</accession>
<feature type="domain" description="Glycosyltransferase 2-like" evidence="1">
    <location>
        <begin position="4"/>
        <end position="108"/>
    </location>
</feature>
<dbReference type="PANTHER" id="PTHR22916:SF3">
    <property type="entry name" value="UDP-GLCNAC:BETAGAL BETA-1,3-N-ACETYLGLUCOSAMINYLTRANSFERASE-LIKE PROTEIN 1"/>
    <property type="match status" value="1"/>
</dbReference>
<gene>
    <name evidence="2" type="ORF">DW912_02270</name>
</gene>
<proteinExistence type="predicted"/>
<dbReference type="AlphaFoldDB" id="A0A413U7F6"/>
<dbReference type="RefSeq" id="WP_118332163.1">
    <property type="nucleotide sequence ID" value="NZ_QSFZ01000002.1"/>
</dbReference>